<dbReference type="InterPro" id="IPR034683">
    <property type="entry name" value="IspD/TarI"/>
</dbReference>
<comment type="similarity">
    <text evidence="10">In the C-terminal section; belongs to the IspF family.</text>
</comment>
<evidence type="ECO:0000256" key="8">
    <source>
        <dbReference type="ARBA" id="ARBA00023239"/>
    </source>
</evidence>
<reference evidence="13 14" key="1">
    <citation type="submission" date="2018-06" db="EMBL/GenBank/DDBJ databases">
        <authorList>
            <consortium name="Pathogen Informatics"/>
            <person name="Doyle S."/>
        </authorList>
    </citation>
    <scope>NUCLEOTIDE SEQUENCE [LARGE SCALE GENOMIC DNA]</scope>
    <source>
        <strain evidence="13 14">NCTC13102</strain>
    </source>
</reference>
<feature type="binding site" evidence="10">
    <location>
        <position position="278"/>
    </location>
    <ligand>
        <name>a divalent metal cation</name>
        <dbReference type="ChEBI" id="CHEBI:60240"/>
    </ligand>
</feature>
<dbReference type="Gene3D" id="3.30.1330.50">
    <property type="entry name" value="2-C-methyl-D-erythritol 2,4-cyclodiphosphate synthase"/>
    <property type="match status" value="1"/>
</dbReference>
<evidence type="ECO:0000256" key="11">
    <source>
        <dbReference type="RuleBase" id="RU004395"/>
    </source>
</evidence>
<dbReference type="Proteomes" id="UP000250166">
    <property type="component" value="Unassembled WGS sequence"/>
</dbReference>
<comment type="function">
    <text evidence="10">Bifunctional enzyme that catalyzes the formation of 4-diphosphocytidyl-2-C-methyl-D-erythritol from CTP and 2-C-methyl-D-erythritol 4-phosphate (MEP) (IspD), and catalyzes the conversion of 4-diphosphocytidyl-2-C-methyl-D-erythritol 2-phosphate (CDP-ME2P) to 2-C-methyl-D-erythritol 2,4-cyclodiphosphate (ME-CPP) with a corresponding release of cytidine 5-monophosphate (CMP) (IspF).</text>
</comment>
<dbReference type="Gene3D" id="3.90.550.10">
    <property type="entry name" value="Spore Coat Polysaccharide Biosynthesis Protein SpsA, Chain A"/>
    <property type="match status" value="1"/>
</dbReference>
<comment type="similarity">
    <text evidence="11">Belongs to the IspF family.</text>
</comment>
<dbReference type="RefSeq" id="WP_112058619.1">
    <property type="nucleotide sequence ID" value="NZ_UAWL01000006.1"/>
</dbReference>
<feature type="site" description="Transition state stabilizer" evidence="10">
    <location>
        <position position="270"/>
    </location>
</feature>
<feature type="binding site" evidence="10">
    <location>
        <position position="378"/>
    </location>
    <ligand>
        <name>4-CDP-2-C-methyl-D-erythritol 2-phosphate</name>
        <dbReference type="ChEBI" id="CHEBI:57919"/>
    </ligand>
</feature>
<sequence length="407" mass="45864">MLKQTKNHSNTLPNIHTLPTTLVLMAAGDSLRFRQDIKTKQHKIKKQWLRLKENKPLWLFVADKLARLYPFEHIIITASESDYRYMCKMCDYQIIKGGITRQESLRNALEQVQTEHVLVSDVARFNVSQEIIDALFSLMIQEQYDCIAPTIGIADTIYYDTEYINRDKLLRIQTPQLSKTQILKLAINTYQSTDESSIIAKIGGKVGYIQGNEKLAKLTFKQDLQALESFIDNDSFVYLGNGIDIHGFEKGKKMMLGGVEIQSDVGFKAHSDGDVLLHSIADSILGAMGAGDIGEWFPDTDETFKNADSAILLRQIYDFAKSVGFKILNLDVTILAQTPKISPYKKAIQSRLSEILEIPLFALNIKATTAEKLGFIGREEGVCVLSSVSLKTINLKEIINETFNSRE</sequence>
<evidence type="ECO:0000256" key="7">
    <source>
        <dbReference type="ARBA" id="ARBA00023229"/>
    </source>
</evidence>
<feature type="region of interest" description="2-C-methyl-D-erythritol 4-phosphate cytidylyltransferase" evidence="10">
    <location>
        <begin position="1"/>
        <end position="237"/>
    </location>
</feature>
<dbReference type="SUPFAM" id="SSF53448">
    <property type="entry name" value="Nucleotide-diphospho-sugar transferases"/>
    <property type="match status" value="1"/>
</dbReference>
<accession>A0A2X3DK24</accession>
<dbReference type="InterPro" id="IPR026596">
    <property type="entry name" value="IspD/F"/>
</dbReference>
<dbReference type="GO" id="GO:0050518">
    <property type="term" value="F:2-C-methyl-D-erythritol 4-phosphate cytidylyltransferase activity"/>
    <property type="evidence" value="ECO:0007669"/>
    <property type="project" value="UniProtKB-UniRule"/>
</dbReference>
<dbReference type="CDD" id="cd02516">
    <property type="entry name" value="CDP-ME_synthetase"/>
    <property type="match status" value="1"/>
</dbReference>
<dbReference type="SUPFAM" id="SSF69765">
    <property type="entry name" value="IpsF-like"/>
    <property type="match status" value="1"/>
</dbReference>
<evidence type="ECO:0000313" key="13">
    <source>
        <dbReference type="EMBL" id="SQB98630.1"/>
    </source>
</evidence>
<dbReference type="GO" id="GO:0019288">
    <property type="term" value="P:isopentenyl diphosphate biosynthetic process, methylerythritol 4-phosphate pathway"/>
    <property type="evidence" value="ECO:0007669"/>
    <property type="project" value="UniProtKB-UniRule"/>
</dbReference>
<dbReference type="InterPro" id="IPR036571">
    <property type="entry name" value="MECDP_synthase_sf"/>
</dbReference>
<dbReference type="InterPro" id="IPR020555">
    <property type="entry name" value="MECDP_synthase_CS"/>
</dbReference>
<name>A0A2X3DK24_9HELI</name>
<comment type="cofactor">
    <cofactor evidence="2 10">
        <name>a divalent metal cation</name>
        <dbReference type="ChEBI" id="CHEBI:60240"/>
    </cofactor>
</comment>
<dbReference type="Pfam" id="PF01128">
    <property type="entry name" value="IspD"/>
    <property type="match status" value="1"/>
</dbReference>
<keyword evidence="5 10" id="KW-0548">Nucleotidyltransferase</keyword>
<dbReference type="Pfam" id="PF02542">
    <property type="entry name" value="YgbB"/>
    <property type="match status" value="1"/>
</dbReference>
<dbReference type="GO" id="GO:0016114">
    <property type="term" value="P:terpenoid biosynthetic process"/>
    <property type="evidence" value="ECO:0007669"/>
    <property type="project" value="InterPro"/>
</dbReference>
<dbReference type="PANTHER" id="PTHR43181:SF1">
    <property type="entry name" value="2-C-METHYL-D-ERYTHRITOL 2,4-CYCLODIPHOSPHATE SYNTHASE, CHLOROPLASTIC"/>
    <property type="match status" value="1"/>
</dbReference>
<evidence type="ECO:0000256" key="3">
    <source>
        <dbReference type="ARBA" id="ARBA00004709"/>
    </source>
</evidence>
<dbReference type="HAMAP" id="MF_00107">
    <property type="entry name" value="IspF"/>
    <property type="match status" value="1"/>
</dbReference>
<comment type="caution">
    <text evidence="10">Lacks conserved residue(s) required for the propagation of feature annotation.</text>
</comment>
<dbReference type="AlphaFoldDB" id="A0A2X3DK24"/>
<dbReference type="HAMAP" id="MF_01520">
    <property type="entry name" value="IspDF"/>
    <property type="match status" value="1"/>
</dbReference>
<dbReference type="InterPro" id="IPR029044">
    <property type="entry name" value="Nucleotide-diphossugar_trans"/>
</dbReference>
<dbReference type="NCBIfam" id="TIGR00151">
    <property type="entry name" value="ispF"/>
    <property type="match status" value="1"/>
</dbReference>
<comment type="catalytic activity">
    <reaction evidence="1 10 11">
        <text>4-CDP-2-C-methyl-D-erythritol 2-phosphate = 2-C-methyl-D-erythritol 2,4-cyclic diphosphate + CMP</text>
        <dbReference type="Rhea" id="RHEA:23864"/>
        <dbReference type="ChEBI" id="CHEBI:57919"/>
        <dbReference type="ChEBI" id="CHEBI:58483"/>
        <dbReference type="ChEBI" id="CHEBI:60377"/>
        <dbReference type="EC" id="4.6.1.12"/>
    </reaction>
</comment>
<dbReference type="InterPro" id="IPR003526">
    <property type="entry name" value="MECDP_synthase"/>
</dbReference>
<keyword evidence="6 10" id="KW-0479">Metal-binding</keyword>
<feature type="binding site" evidence="10">
    <location>
        <begin position="244"/>
        <end position="246"/>
    </location>
    <ligand>
        <name>4-CDP-2-C-methyl-D-erythritol 2-phosphate</name>
        <dbReference type="ChEBI" id="CHEBI:57919"/>
    </ligand>
</feature>
<evidence type="ECO:0000256" key="5">
    <source>
        <dbReference type="ARBA" id="ARBA00022695"/>
    </source>
</evidence>
<dbReference type="GO" id="GO:0008685">
    <property type="term" value="F:2-C-methyl-D-erythritol 2,4-cyclodiphosphate synthase activity"/>
    <property type="evidence" value="ECO:0007669"/>
    <property type="project" value="UniProtKB-UniRule"/>
</dbReference>
<feature type="binding site" evidence="10">
    <location>
        <begin position="368"/>
        <end position="371"/>
    </location>
    <ligand>
        <name>4-CDP-2-C-methyl-D-erythritol 2-phosphate</name>
        <dbReference type="ChEBI" id="CHEBI:57919"/>
    </ligand>
</feature>
<proteinExistence type="inferred from homology"/>
<gene>
    <name evidence="10 13" type="primary">ispDF</name>
    <name evidence="13" type="ORF">NCTC13102_01094</name>
</gene>
<feature type="domain" description="2-C-methyl-D-erythritol 2,4-cyclodiphosphate synthase" evidence="12">
    <location>
        <begin position="239"/>
        <end position="390"/>
    </location>
</feature>
<dbReference type="NCBIfam" id="NF006899">
    <property type="entry name" value="PRK09382.1"/>
    <property type="match status" value="1"/>
</dbReference>
<evidence type="ECO:0000256" key="1">
    <source>
        <dbReference type="ARBA" id="ARBA00000200"/>
    </source>
</evidence>
<dbReference type="PROSITE" id="PS01295">
    <property type="entry name" value="ISPD"/>
    <property type="match status" value="1"/>
</dbReference>
<feature type="site" description="Transition state stabilizer" evidence="10">
    <location>
        <position position="46"/>
    </location>
</feature>
<dbReference type="GO" id="GO:0046872">
    <property type="term" value="F:metal ion binding"/>
    <property type="evidence" value="ECO:0007669"/>
    <property type="project" value="UniProtKB-KW"/>
</dbReference>
<feature type="site" description="Transition state stabilizer" evidence="10">
    <location>
        <position position="369"/>
    </location>
</feature>
<keyword evidence="4 10" id="KW-0808">Transferase</keyword>
<comment type="catalytic activity">
    <reaction evidence="10">
        <text>2-C-methyl-D-erythritol 4-phosphate + CTP + H(+) = 4-CDP-2-C-methyl-D-erythritol + diphosphate</text>
        <dbReference type="Rhea" id="RHEA:13429"/>
        <dbReference type="ChEBI" id="CHEBI:15378"/>
        <dbReference type="ChEBI" id="CHEBI:33019"/>
        <dbReference type="ChEBI" id="CHEBI:37563"/>
        <dbReference type="ChEBI" id="CHEBI:57823"/>
        <dbReference type="ChEBI" id="CHEBI:58262"/>
        <dbReference type="EC" id="2.7.7.60"/>
    </reaction>
</comment>
<comment type="similarity">
    <text evidence="10">In the N-terminal section; belongs to the IspD/TarI cytidylyltransferase family. IspD subfamily.</text>
</comment>
<dbReference type="EC" id="4.6.1.12" evidence="10"/>
<feature type="region of interest" description="2-C-methyl-D-erythritol 2,4-cyclodiphosphate synthase" evidence="10">
    <location>
        <begin position="238"/>
        <end position="407"/>
    </location>
</feature>
<feature type="site" description="Transition state stabilizer" evidence="10">
    <location>
        <position position="32"/>
    </location>
</feature>
<evidence type="ECO:0000256" key="6">
    <source>
        <dbReference type="ARBA" id="ARBA00022723"/>
    </source>
</evidence>
<feature type="binding site" evidence="10">
    <location>
        <position position="375"/>
    </location>
    <ligand>
        <name>4-CDP-2-C-methyl-D-erythritol 2-phosphate</name>
        <dbReference type="ChEBI" id="CHEBI:57919"/>
    </ligand>
</feature>
<feature type="binding site" evidence="10">
    <location>
        <position position="246"/>
    </location>
    <ligand>
        <name>a divalent metal cation</name>
        <dbReference type="ChEBI" id="CHEBI:60240"/>
    </ligand>
</feature>
<dbReference type="PANTHER" id="PTHR43181">
    <property type="entry name" value="2-C-METHYL-D-ERYTHRITOL 2,4-CYCLODIPHOSPHATE SYNTHASE, CHLOROPLASTIC"/>
    <property type="match status" value="1"/>
</dbReference>
<dbReference type="EMBL" id="UAWL01000006">
    <property type="protein sequence ID" value="SQB98630.1"/>
    <property type="molecule type" value="Genomic_DNA"/>
</dbReference>
<keyword evidence="8 10" id="KW-0456">Lyase</keyword>
<dbReference type="UniPathway" id="UPA00056">
    <property type="reaction ID" value="UER00093"/>
</dbReference>
<feature type="binding site" evidence="10">
    <location>
        <begin position="270"/>
        <end position="271"/>
    </location>
    <ligand>
        <name>4-CDP-2-C-methyl-D-erythritol 2-phosphate</name>
        <dbReference type="ChEBI" id="CHEBI:57919"/>
    </ligand>
</feature>
<evidence type="ECO:0000256" key="10">
    <source>
        <dbReference type="HAMAP-Rule" id="MF_01520"/>
    </source>
</evidence>
<evidence type="ECO:0000313" key="14">
    <source>
        <dbReference type="Proteomes" id="UP000250166"/>
    </source>
</evidence>
<keyword evidence="9 10" id="KW-0511">Multifunctional enzyme</keyword>
<evidence type="ECO:0000256" key="4">
    <source>
        <dbReference type="ARBA" id="ARBA00022679"/>
    </source>
</evidence>
<comment type="pathway">
    <text evidence="10">Isoprenoid biosynthesis; isopentenyl diphosphate biosynthesis via DXP pathway; isopentenyl diphosphate from 1-deoxy-D-xylulose 5-phosphate: step 2/6.</text>
</comment>
<dbReference type="PROSITE" id="PS01350">
    <property type="entry name" value="ISPF"/>
    <property type="match status" value="1"/>
</dbReference>
<feature type="site" description="Positions MEP for the nucleophilic attack" evidence="10">
    <location>
        <position position="217"/>
    </location>
</feature>
<keyword evidence="7 10" id="KW-0414">Isoprene biosynthesis</keyword>
<feature type="binding site" evidence="10">
    <location>
        <position position="244"/>
    </location>
    <ligand>
        <name>a divalent metal cation</name>
        <dbReference type="ChEBI" id="CHEBI:60240"/>
    </ligand>
</feature>
<dbReference type="EC" id="2.7.7.60" evidence="10"/>
<evidence type="ECO:0000256" key="9">
    <source>
        <dbReference type="ARBA" id="ARBA00023268"/>
    </source>
</evidence>
<dbReference type="InterPro" id="IPR018294">
    <property type="entry name" value="ISPD_synthase_CS"/>
</dbReference>
<feature type="binding site" evidence="10">
    <location>
        <begin position="292"/>
        <end position="294"/>
    </location>
    <ligand>
        <name>4-CDP-2-C-methyl-D-erythritol 2-phosphate</name>
        <dbReference type="ChEBI" id="CHEBI:57919"/>
    </ligand>
</feature>
<evidence type="ECO:0000256" key="2">
    <source>
        <dbReference type="ARBA" id="ARBA00001968"/>
    </source>
</evidence>
<protein>
    <recommendedName>
        <fullName evidence="10">Bifunctional enzyme IspD/IspF</fullName>
    </recommendedName>
    <domain>
        <recommendedName>
            <fullName evidence="10">2-C-methyl-D-erythritol 4-phosphate cytidylyltransferase</fullName>
            <ecNumber evidence="10">2.7.7.60</ecNumber>
        </recommendedName>
        <alternativeName>
            <fullName evidence="10">4-diphosphocytidyl-2C-methyl-D-erythritol synthase</fullName>
        </alternativeName>
        <alternativeName>
            <fullName evidence="10">MEP cytidylyltransferase</fullName>
            <shortName evidence="10">MCT</shortName>
        </alternativeName>
    </domain>
    <domain>
        <recommendedName>
            <fullName evidence="10">2-C-methyl-D-erythritol 2,4-cyclodiphosphate synthase</fullName>
            <shortName evidence="10">MECDP-synthase</shortName>
            <shortName evidence="10">MECPP-synthase</shortName>
            <shortName evidence="10">MECPS</shortName>
            <ecNumber evidence="10">4.6.1.12</ecNumber>
        </recommendedName>
    </domain>
</protein>
<organism evidence="13 14">
    <name type="scientific">Helicobacter fennelliae</name>
    <dbReference type="NCBI Taxonomy" id="215"/>
    <lineage>
        <taxon>Bacteria</taxon>
        <taxon>Pseudomonadati</taxon>
        <taxon>Campylobacterota</taxon>
        <taxon>Epsilonproteobacteria</taxon>
        <taxon>Campylobacterales</taxon>
        <taxon>Helicobacteraceae</taxon>
        <taxon>Helicobacter</taxon>
    </lineage>
</organism>
<comment type="pathway">
    <text evidence="3 10">Isoprenoid biosynthesis; isopentenyl diphosphate biosynthesis via DXP pathway; isopentenyl diphosphate from 1-deoxy-D-xylulose 5-phosphate: step 4/6.</text>
</comment>
<evidence type="ECO:0000259" key="12">
    <source>
        <dbReference type="Pfam" id="PF02542"/>
    </source>
</evidence>
<feature type="binding site" evidence="10">
    <location>
        <begin position="297"/>
        <end position="301"/>
    </location>
    <ligand>
        <name>4-CDP-2-C-methyl-D-erythritol 2-phosphate</name>
        <dbReference type="ChEBI" id="CHEBI:57919"/>
    </ligand>
</feature>
<feature type="site" description="Positions MEP for the nucleophilic attack" evidence="10">
    <location>
        <position position="166"/>
    </location>
</feature>
<dbReference type="CDD" id="cd00554">
    <property type="entry name" value="MECDP_synthase"/>
    <property type="match status" value="1"/>
</dbReference>